<evidence type="ECO:0000313" key="4">
    <source>
        <dbReference type="EMBL" id="QKK20607.1"/>
    </source>
</evidence>
<keyword evidence="3" id="KW-0732">Signal</keyword>
<dbReference type="Gene3D" id="3.40.190.170">
    <property type="entry name" value="Bacterial extracellular solute-binding protein, family 7"/>
    <property type="match status" value="1"/>
</dbReference>
<dbReference type="EMBL" id="CP054022">
    <property type="protein sequence ID" value="QKK20607.1"/>
    <property type="molecule type" value="Genomic_DNA"/>
</dbReference>
<evidence type="ECO:0000256" key="2">
    <source>
        <dbReference type="ARBA" id="ARBA00022448"/>
    </source>
</evidence>
<dbReference type="RefSeq" id="WP_138391216.1">
    <property type="nucleotide sequence ID" value="NZ_CP054022.1"/>
</dbReference>
<organism evidence="4 5">
    <name type="scientific">Rhizobium indicum</name>
    <dbReference type="NCBI Taxonomy" id="2583231"/>
    <lineage>
        <taxon>Bacteria</taxon>
        <taxon>Pseudomonadati</taxon>
        <taxon>Pseudomonadota</taxon>
        <taxon>Alphaproteobacteria</taxon>
        <taxon>Hyphomicrobiales</taxon>
        <taxon>Rhizobiaceae</taxon>
        <taxon>Rhizobium/Agrobacterium group</taxon>
        <taxon>Rhizobium</taxon>
    </lineage>
</organism>
<dbReference type="PANTHER" id="PTHR33376">
    <property type="match status" value="1"/>
</dbReference>
<accession>A0ABX6PPL7</accession>
<dbReference type="InterPro" id="IPR004682">
    <property type="entry name" value="TRAP_DctP"/>
</dbReference>
<keyword evidence="2" id="KW-0813">Transport</keyword>
<dbReference type="InterPro" id="IPR038404">
    <property type="entry name" value="TRAP_DctP_sf"/>
</dbReference>
<evidence type="ECO:0000256" key="3">
    <source>
        <dbReference type="ARBA" id="ARBA00022729"/>
    </source>
</evidence>
<sequence length="344" mass="37629">MKTLIGTNGASASRRDFLKLSAAAGAAVSLGGLATPALAQRARVFRFGNPQPTDSNYHKAMMMFADEVATLSSNKIKIETFPNSQLGSIKEMLTAVQLGTLSMTNATPAWYSNFVRQMDVFTLPFMISSPDKLRAAFDGEFGSQIESHSEAAGFKILGSWLMGARHMVNNVHAIHTPADVAGLKFRVISSQVYLQAFRAMGANPVALDSAEIYLAMQQKVVDGLEYPIPDLINVKLYEVCKYVSLTNHVTDFFVVSMNKGLWDGLGSEEQGILQAAMKKSMDWEWQIQPQTTATAVEKLKTLMTINDIAEADRALFVKATQPVYQQFEASIGKGLLDLAVKELS</sequence>
<dbReference type="Pfam" id="PF10518">
    <property type="entry name" value="TAT_signal"/>
    <property type="match status" value="1"/>
</dbReference>
<dbReference type="PIRSF" id="PIRSF006470">
    <property type="entry name" value="DctB"/>
    <property type="match status" value="1"/>
</dbReference>
<dbReference type="InterPro" id="IPR018389">
    <property type="entry name" value="DctP_fam"/>
</dbReference>
<dbReference type="InterPro" id="IPR019546">
    <property type="entry name" value="TAT_signal_bac_arc"/>
</dbReference>
<keyword evidence="5" id="KW-1185">Reference proteome</keyword>
<dbReference type="InterPro" id="IPR006311">
    <property type="entry name" value="TAT_signal"/>
</dbReference>
<reference evidence="4 5" key="1">
    <citation type="submission" date="2020-05" db="EMBL/GenBank/DDBJ databases">
        <title>Genome sequences of pea root nodulating Rhizobium spp.</title>
        <authorList>
            <person name="Rahi P."/>
        </authorList>
    </citation>
    <scope>NUCLEOTIDE SEQUENCE [LARGE SCALE GENOMIC DNA]</scope>
    <source>
        <strain evidence="5">JKLM 12A2</strain>
        <plasmid evidence="4 5">pPR12A201</plasmid>
    </source>
</reference>
<dbReference type="NCBIfam" id="TIGR00787">
    <property type="entry name" value="dctP"/>
    <property type="match status" value="1"/>
</dbReference>
<dbReference type="NCBIfam" id="NF037995">
    <property type="entry name" value="TRAP_S1"/>
    <property type="match status" value="1"/>
</dbReference>
<keyword evidence="4" id="KW-0614">Plasmid</keyword>
<geneLocation type="plasmid" evidence="4 5">
    <name>pPR12A201</name>
</geneLocation>
<name>A0ABX6PPL7_9HYPH</name>
<dbReference type="Pfam" id="PF03480">
    <property type="entry name" value="DctP"/>
    <property type="match status" value="1"/>
</dbReference>
<protein>
    <submittedName>
        <fullName evidence="4">DctP family TRAP transporter solute-binding subunit</fullName>
    </submittedName>
</protein>
<proteinExistence type="inferred from homology"/>
<comment type="similarity">
    <text evidence="1">Belongs to the bacterial solute-binding protein 7 family.</text>
</comment>
<dbReference type="Proteomes" id="UP000305673">
    <property type="component" value="Plasmid pPR12A201"/>
</dbReference>
<dbReference type="NCBIfam" id="TIGR01409">
    <property type="entry name" value="TAT_signal_seq"/>
    <property type="match status" value="1"/>
</dbReference>
<evidence type="ECO:0000256" key="1">
    <source>
        <dbReference type="ARBA" id="ARBA00009023"/>
    </source>
</evidence>
<gene>
    <name evidence="4" type="ORF">FFM53_029275</name>
</gene>
<dbReference type="CDD" id="cd13603">
    <property type="entry name" value="PBP2_TRAP_Siap_TeaA_like"/>
    <property type="match status" value="1"/>
</dbReference>
<dbReference type="PROSITE" id="PS51318">
    <property type="entry name" value="TAT"/>
    <property type="match status" value="1"/>
</dbReference>
<dbReference type="PANTHER" id="PTHR33376:SF7">
    <property type="entry name" value="C4-DICARBOXYLATE-BINDING PROTEIN DCTB"/>
    <property type="match status" value="1"/>
</dbReference>
<evidence type="ECO:0000313" key="5">
    <source>
        <dbReference type="Proteomes" id="UP000305673"/>
    </source>
</evidence>